<evidence type="ECO:0000313" key="6">
    <source>
        <dbReference type="EMBL" id="MDY5140834.1"/>
    </source>
</evidence>
<evidence type="ECO:0000256" key="5">
    <source>
        <dbReference type="RuleBase" id="RU361279"/>
    </source>
</evidence>
<dbReference type="EMBL" id="JAWNFY010000008">
    <property type="protein sequence ID" value="MDY5146133.1"/>
    <property type="molecule type" value="Genomic_DNA"/>
</dbReference>
<dbReference type="EMBL" id="JAWNFV010000011">
    <property type="protein sequence ID" value="MDY5140834.1"/>
    <property type="molecule type" value="Genomic_DNA"/>
</dbReference>
<keyword evidence="8" id="KW-1185">Reference proteome</keyword>
<dbReference type="GO" id="GO:0035999">
    <property type="term" value="P:tetrahydrofolate interconversion"/>
    <property type="evidence" value="ECO:0007669"/>
    <property type="project" value="TreeGrafter"/>
</dbReference>
<keyword evidence="3 4" id="KW-0067">ATP-binding</keyword>
<evidence type="ECO:0000313" key="7">
    <source>
        <dbReference type="EMBL" id="MDY5146133.1"/>
    </source>
</evidence>
<feature type="binding site" evidence="4">
    <location>
        <begin position="20"/>
        <end position="24"/>
    </location>
    <ligand>
        <name>ATP</name>
        <dbReference type="ChEBI" id="CHEBI:30616"/>
    </ligand>
</feature>
<feature type="binding site" evidence="4">
    <location>
        <begin position="148"/>
        <end position="156"/>
    </location>
    <ligand>
        <name>ATP</name>
        <dbReference type="ChEBI" id="CHEBI:30616"/>
    </ligand>
</feature>
<dbReference type="GO" id="GO:0005524">
    <property type="term" value="F:ATP binding"/>
    <property type="evidence" value="ECO:0007669"/>
    <property type="project" value="UniProtKB-KW"/>
</dbReference>
<feature type="binding site" evidence="4">
    <location>
        <position position="64"/>
    </location>
    <ligand>
        <name>substrate</name>
    </ligand>
</feature>
<feature type="binding site" evidence="4">
    <location>
        <position position="69"/>
    </location>
    <ligand>
        <name>substrate</name>
    </ligand>
</feature>
<dbReference type="Proteomes" id="UP001284901">
    <property type="component" value="Unassembled WGS sequence"/>
</dbReference>
<dbReference type="PANTHER" id="PTHR23407">
    <property type="entry name" value="ATPASE INHIBITOR/5-FORMYLTETRAHYDROFOLATE CYCLO-LIGASE"/>
    <property type="match status" value="1"/>
</dbReference>
<dbReference type="InterPro" id="IPR002698">
    <property type="entry name" value="FTHF_cligase"/>
</dbReference>
<comment type="cofactor">
    <cofactor evidence="5">
        <name>Mg(2+)</name>
        <dbReference type="ChEBI" id="CHEBI:18420"/>
    </cofactor>
</comment>
<comment type="catalytic activity">
    <reaction evidence="5">
        <text>(6S)-5-formyl-5,6,7,8-tetrahydrofolate + ATP = (6R)-5,10-methenyltetrahydrofolate + ADP + phosphate</text>
        <dbReference type="Rhea" id="RHEA:10488"/>
        <dbReference type="ChEBI" id="CHEBI:30616"/>
        <dbReference type="ChEBI" id="CHEBI:43474"/>
        <dbReference type="ChEBI" id="CHEBI:57455"/>
        <dbReference type="ChEBI" id="CHEBI:57457"/>
        <dbReference type="ChEBI" id="CHEBI:456216"/>
        <dbReference type="EC" id="6.3.3.2"/>
    </reaction>
</comment>
<evidence type="ECO:0000313" key="9">
    <source>
        <dbReference type="Proteomes" id="UP001288320"/>
    </source>
</evidence>
<dbReference type="InterPro" id="IPR037171">
    <property type="entry name" value="NagB/RpiA_transferase-like"/>
</dbReference>
<dbReference type="Gene3D" id="3.40.50.10420">
    <property type="entry name" value="NagB/RpiA/CoA transferase-like"/>
    <property type="match status" value="1"/>
</dbReference>
<reference evidence="6 8" key="1">
    <citation type="submission" date="2023-10" db="EMBL/GenBank/DDBJ databases">
        <title>Whole Genome based description of the genera Actinobaculum and Actinotignum reveals a complex phylogenetic relationship within the species included in the genus Actinotignum.</title>
        <authorList>
            <person name="Jensen C.S."/>
            <person name="Dargis R."/>
            <person name="Kemp M."/>
            <person name="Christensen J.J."/>
        </authorList>
    </citation>
    <scope>NUCLEOTIDE SEQUENCE</scope>
    <source>
        <strain evidence="7 8">SLA_B089</strain>
        <strain evidence="6">SLA_B245</strain>
    </source>
</reference>
<comment type="similarity">
    <text evidence="1 5">Belongs to the 5-formyltetrahydrofolate cyclo-ligase family.</text>
</comment>
<accession>A0AAW9HGB2</accession>
<dbReference type="EC" id="6.3.3.2" evidence="5"/>
<organism evidence="6 9">
    <name type="scientific">Actinotignum timonense</name>
    <dbReference type="NCBI Taxonomy" id="1870995"/>
    <lineage>
        <taxon>Bacteria</taxon>
        <taxon>Bacillati</taxon>
        <taxon>Actinomycetota</taxon>
        <taxon>Actinomycetes</taxon>
        <taxon>Actinomycetales</taxon>
        <taxon>Actinomycetaceae</taxon>
        <taxon>Actinotignum</taxon>
    </lineage>
</organism>
<comment type="caution">
    <text evidence="6">The sequence shown here is derived from an EMBL/GenBank/DDBJ whole genome shotgun (WGS) entry which is preliminary data.</text>
</comment>
<dbReference type="Proteomes" id="UP001288320">
    <property type="component" value="Unassembled WGS sequence"/>
</dbReference>
<keyword evidence="6" id="KW-0436">Ligase</keyword>
<keyword evidence="2 4" id="KW-0547">Nucleotide-binding</keyword>
<dbReference type="PIRSF" id="PIRSF006806">
    <property type="entry name" value="FTHF_cligase"/>
    <property type="match status" value="1"/>
</dbReference>
<protein>
    <recommendedName>
        <fullName evidence="5">5-formyltetrahydrofolate cyclo-ligase</fullName>
        <ecNumber evidence="5">6.3.3.2</ecNumber>
    </recommendedName>
</protein>
<gene>
    <name evidence="6" type="ORF">R6G74_05860</name>
    <name evidence="7" type="ORF">R6P33_03720</name>
</gene>
<dbReference type="GeneID" id="92812826"/>
<dbReference type="GO" id="GO:0009396">
    <property type="term" value="P:folic acid-containing compound biosynthetic process"/>
    <property type="evidence" value="ECO:0007669"/>
    <property type="project" value="TreeGrafter"/>
</dbReference>
<dbReference type="AlphaFoldDB" id="A0AAW9HGB2"/>
<sequence>MTDHTLSLPDVSAMAVPEAKQALRATVRAARAKRTPAAREEAEARWVTTVLDFLGTATTVAGYISVNNEPGTRALCDAIVASGRTLLVPKLGPGLTRQWARYTGAENLTDQAPGRPPAPRGEALDSMVLREVDAAFIPALLVNHDGVRLGQGGGWYDRVLKQLDSATPVGALIWPEEYVHTPLPHDEMDVPVRYVLLPETVVDLGGHSPLH</sequence>
<dbReference type="NCBIfam" id="TIGR02727">
    <property type="entry name" value="MTHFS_bact"/>
    <property type="match status" value="1"/>
</dbReference>
<name>A0AAW9HGB2_9ACTO</name>
<dbReference type="InterPro" id="IPR024185">
    <property type="entry name" value="FTHF_cligase-like_sf"/>
</dbReference>
<keyword evidence="5" id="KW-0479">Metal-binding</keyword>
<evidence type="ECO:0000256" key="4">
    <source>
        <dbReference type="PIRSR" id="PIRSR006806-1"/>
    </source>
</evidence>
<dbReference type="GO" id="GO:0030272">
    <property type="term" value="F:5-formyltetrahydrofolate cyclo-ligase activity"/>
    <property type="evidence" value="ECO:0007669"/>
    <property type="project" value="UniProtKB-EC"/>
</dbReference>
<evidence type="ECO:0000256" key="2">
    <source>
        <dbReference type="ARBA" id="ARBA00022741"/>
    </source>
</evidence>
<evidence type="ECO:0000313" key="8">
    <source>
        <dbReference type="Proteomes" id="UP001284901"/>
    </source>
</evidence>
<proteinExistence type="inferred from homology"/>
<dbReference type="SUPFAM" id="SSF100950">
    <property type="entry name" value="NagB/RpiA/CoA transferase-like"/>
    <property type="match status" value="1"/>
</dbReference>
<evidence type="ECO:0000256" key="1">
    <source>
        <dbReference type="ARBA" id="ARBA00010638"/>
    </source>
</evidence>
<keyword evidence="5" id="KW-0460">Magnesium</keyword>
<dbReference type="PANTHER" id="PTHR23407:SF1">
    <property type="entry name" value="5-FORMYLTETRAHYDROFOLATE CYCLO-LIGASE"/>
    <property type="match status" value="1"/>
</dbReference>
<dbReference type="Pfam" id="PF01812">
    <property type="entry name" value="5-FTHF_cyc-lig"/>
    <property type="match status" value="1"/>
</dbReference>
<dbReference type="RefSeq" id="WP_087070406.1">
    <property type="nucleotide sequence ID" value="NZ_CAUPFC010000003.1"/>
</dbReference>
<evidence type="ECO:0000256" key="3">
    <source>
        <dbReference type="ARBA" id="ARBA00022840"/>
    </source>
</evidence>
<dbReference type="GO" id="GO:0046872">
    <property type="term" value="F:metal ion binding"/>
    <property type="evidence" value="ECO:0007669"/>
    <property type="project" value="UniProtKB-KW"/>
</dbReference>